<dbReference type="Proteomes" id="UP000005408">
    <property type="component" value="Unassembled WGS sequence"/>
</dbReference>
<name>A0A8W8MR18_MAGGI</name>
<feature type="region of interest" description="Disordered" evidence="1">
    <location>
        <begin position="78"/>
        <end position="99"/>
    </location>
</feature>
<keyword evidence="3" id="KW-1185">Reference proteome</keyword>
<accession>A0A8W8MR18</accession>
<protein>
    <submittedName>
        <fullName evidence="2">Uncharacterized protein</fullName>
    </submittedName>
</protein>
<evidence type="ECO:0000256" key="1">
    <source>
        <dbReference type="SAM" id="MobiDB-lite"/>
    </source>
</evidence>
<sequence>MFPENHRPSLIPTLDKILMLLTQSVYSTAERGHSSENKILRIADKHGWGTVKEYVDSDIADNSEDAVRLRSAISRAANKKRQSPYERPVFQRNTGVFDG</sequence>
<reference evidence="2" key="1">
    <citation type="submission" date="2022-08" db="UniProtKB">
        <authorList>
            <consortium name="EnsemblMetazoa"/>
        </authorList>
    </citation>
    <scope>IDENTIFICATION</scope>
    <source>
        <strain evidence="2">05x7-T-G4-1.051#20</strain>
    </source>
</reference>
<evidence type="ECO:0000313" key="3">
    <source>
        <dbReference type="Proteomes" id="UP000005408"/>
    </source>
</evidence>
<proteinExistence type="predicted"/>
<dbReference type="EnsemblMetazoa" id="G33920.1">
    <property type="protein sequence ID" value="G33920.1:cds"/>
    <property type="gene ID" value="G33920"/>
</dbReference>
<dbReference type="AlphaFoldDB" id="A0A8W8MR18"/>
<evidence type="ECO:0000313" key="2">
    <source>
        <dbReference type="EnsemblMetazoa" id="G33920.1:cds"/>
    </source>
</evidence>
<organism evidence="2 3">
    <name type="scientific">Magallana gigas</name>
    <name type="common">Pacific oyster</name>
    <name type="synonym">Crassostrea gigas</name>
    <dbReference type="NCBI Taxonomy" id="29159"/>
    <lineage>
        <taxon>Eukaryota</taxon>
        <taxon>Metazoa</taxon>
        <taxon>Spiralia</taxon>
        <taxon>Lophotrochozoa</taxon>
        <taxon>Mollusca</taxon>
        <taxon>Bivalvia</taxon>
        <taxon>Autobranchia</taxon>
        <taxon>Pteriomorphia</taxon>
        <taxon>Ostreida</taxon>
        <taxon>Ostreoidea</taxon>
        <taxon>Ostreidae</taxon>
        <taxon>Magallana</taxon>
    </lineage>
</organism>